<dbReference type="GeneID" id="85309444"/>
<keyword evidence="3" id="KW-1185">Reference proteome</keyword>
<evidence type="ECO:0000313" key="2">
    <source>
        <dbReference type="EMBL" id="KAK1763302.1"/>
    </source>
</evidence>
<evidence type="ECO:0000256" key="1">
    <source>
        <dbReference type="SAM" id="MobiDB-lite"/>
    </source>
</evidence>
<feature type="region of interest" description="Disordered" evidence="1">
    <location>
        <begin position="61"/>
        <end position="125"/>
    </location>
</feature>
<dbReference type="EMBL" id="MU839028">
    <property type="protein sequence ID" value="KAK1763302.1"/>
    <property type="molecule type" value="Genomic_DNA"/>
</dbReference>
<gene>
    <name evidence="2" type="ORF">QBC33DRAFT_518676</name>
</gene>
<proteinExistence type="predicted"/>
<evidence type="ECO:0000313" key="3">
    <source>
        <dbReference type="Proteomes" id="UP001244011"/>
    </source>
</evidence>
<dbReference type="RefSeq" id="XP_060279515.1">
    <property type="nucleotide sequence ID" value="XM_060426257.1"/>
</dbReference>
<dbReference type="AlphaFoldDB" id="A0AAJ0FDJ1"/>
<reference evidence="2" key="1">
    <citation type="submission" date="2023-06" db="EMBL/GenBank/DDBJ databases">
        <title>Genome-scale phylogeny and comparative genomics of the fungal order Sordariales.</title>
        <authorList>
            <consortium name="Lawrence Berkeley National Laboratory"/>
            <person name="Hensen N."/>
            <person name="Bonometti L."/>
            <person name="Westerberg I."/>
            <person name="Brannstrom I.O."/>
            <person name="Guillou S."/>
            <person name="Cros-Aarteil S."/>
            <person name="Calhoun S."/>
            <person name="Haridas S."/>
            <person name="Kuo A."/>
            <person name="Mondo S."/>
            <person name="Pangilinan J."/>
            <person name="Riley R."/>
            <person name="Labutti K."/>
            <person name="Andreopoulos B."/>
            <person name="Lipzen A."/>
            <person name="Chen C."/>
            <person name="Yanf M."/>
            <person name="Daum C."/>
            <person name="Ng V."/>
            <person name="Clum A."/>
            <person name="Steindorff A."/>
            <person name="Ohm R."/>
            <person name="Martin F."/>
            <person name="Silar P."/>
            <person name="Natvig D."/>
            <person name="Lalanne C."/>
            <person name="Gautier V."/>
            <person name="Ament-Velasquez S.L."/>
            <person name="Kruys A."/>
            <person name="Hutchinson M.I."/>
            <person name="Powell A.J."/>
            <person name="Barry K."/>
            <person name="Miller A.N."/>
            <person name="Grigoriev I.V."/>
            <person name="Debuchy R."/>
            <person name="Gladieux P."/>
            <person name="Thoren M.H."/>
            <person name="Johannesson H."/>
        </authorList>
    </citation>
    <scope>NUCLEOTIDE SEQUENCE</scope>
    <source>
        <strain evidence="2">8032-3</strain>
    </source>
</reference>
<dbReference type="Proteomes" id="UP001244011">
    <property type="component" value="Unassembled WGS sequence"/>
</dbReference>
<name>A0AAJ0FDJ1_9PEZI</name>
<sequence>MGKRKRENRVDPLPAIASLVEKPRRPRRYSLPSWLYRVNAITIKEDRDATDVDFDEDLSELEDEDADLAECDYQGGDDDDTDDYDTDDDESVASTCVADGDGGKMLPHARNPTGLSPAEPHSPQA</sequence>
<feature type="compositionally biased region" description="Acidic residues" evidence="1">
    <location>
        <begin position="61"/>
        <end position="91"/>
    </location>
</feature>
<organism evidence="2 3">
    <name type="scientific">Phialemonium atrogriseum</name>
    <dbReference type="NCBI Taxonomy" id="1093897"/>
    <lineage>
        <taxon>Eukaryota</taxon>
        <taxon>Fungi</taxon>
        <taxon>Dikarya</taxon>
        <taxon>Ascomycota</taxon>
        <taxon>Pezizomycotina</taxon>
        <taxon>Sordariomycetes</taxon>
        <taxon>Sordariomycetidae</taxon>
        <taxon>Cephalothecales</taxon>
        <taxon>Cephalothecaceae</taxon>
        <taxon>Phialemonium</taxon>
    </lineage>
</organism>
<comment type="caution">
    <text evidence="2">The sequence shown here is derived from an EMBL/GenBank/DDBJ whole genome shotgun (WGS) entry which is preliminary data.</text>
</comment>
<accession>A0AAJ0FDJ1</accession>
<protein>
    <submittedName>
        <fullName evidence="2">Uncharacterized protein</fullName>
    </submittedName>
</protein>